<comment type="similarity">
    <text evidence="3 12 15">Belongs to the 6-phosphogluconate dehydrogenase family.</text>
</comment>
<dbReference type="SUPFAM" id="SSF51735">
    <property type="entry name" value="NAD(P)-binding Rossmann-fold domains"/>
    <property type="match status" value="1"/>
</dbReference>
<evidence type="ECO:0000256" key="4">
    <source>
        <dbReference type="ARBA" id="ARBA00011738"/>
    </source>
</evidence>
<dbReference type="GO" id="GO:0006098">
    <property type="term" value="P:pentose-phosphate shunt"/>
    <property type="evidence" value="ECO:0007669"/>
    <property type="project" value="UniProtKB-UniPathway"/>
</dbReference>
<dbReference type="PRINTS" id="PR00076">
    <property type="entry name" value="6PGDHDRGNASE"/>
</dbReference>
<feature type="active site" description="Proton donor" evidence="13">
    <location>
        <position position="191"/>
    </location>
</feature>
<dbReference type="AlphaFoldDB" id="A0A0P1EK36"/>
<dbReference type="InterPro" id="IPR036291">
    <property type="entry name" value="NAD(P)-bd_dom_sf"/>
</dbReference>
<feature type="active site" description="Proton acceptor" evidence="13">
    <location>
        <position position="184"/>
    </location>
</feature>
<feature type="binding site" description="in other chain" evidence="14">
    <location>
        <position position="104"/>
    </location>
    <ligand>
        <name>substrate</name>
        <note>ligand shared between dimeric partners</note>
    </ligand>
</feature>
<feature type="binding site" evidence="14">
    <location>
        <position position="449"/>
    </location>
    <ligand>
        <name>substrate</name>
        <note>ligand shared between dimeric partners</note>
    </ligand>
</feature>
<evidence type="ECO:0000256" key="3">
    <source>
        <dbReference type="ARBA" id="ARBA00008419"/>
    </source>
</evidence>
<dbReference type="Proteomes" id="UP000054823">
    <property type="component" value="Unassembled WGS sequence"/>
</dbReference>
<evidence type="ECO:0000256" key="10">
    <source>
        <dbReference type="ARBA" id="ARBA00023126"/>
    </source>
</evidence>
<evidence type="ECO:0000256" key="12">
    <source>
        <dbReference type="PIRNR" id="PIRNR000109"/>
    </source>
</evidence>
<dbReference type="STRING" id="321267.SHM7688_00316"/>
<feature type="binding site" description="in other chain" evidence="14">
    <location>
        <position position="262"/>
    </location>
    <ligand>
        <name>substrate</name>
        <note>ligand shared between dimeric partners</note>
    </ligand>
</feature>
<keyword evidence="7 12" id="KW-0521">NADP</keyword>
<dbReference type="GO" id="GO:0004616">
    <property type="term" value="F:phosphogluconate dehydrogenase (decarboxylating) activity"/>
    <property type="evidence" value="ECO:0007669"/>
    <property type="project" value="UniProtKB-EC"/>
</dbReference>
<dbReference type="GO" id="GO:0050661">
    <property type="term" value="F:NADP binding"/>
    <property type="evidence" value="ECO:0007669"/>
    <property type="project" value="InterPro"/>
</dbReference>
<evidence type="ECO:0000256" key="11">
    <source>
        <dbReference type="ARBA" id="ARBA00048640"/>
    </source>
</evidence>
<dbReference type="UniPathway" id="UPA00115">
    <property type="reaction ID" value="UER00410"/>
</dbReference>
<evidence type="ECO:0000256" key="14">
    <source>
        <dbReference type="PIRSR" id="PIRSR000109-2"/>
    </source>
</evidence>
<evidence type="ECO:0000313" key="17">
    <source>
        <dbReference type="EMBL" id="CUH50885.1"/>
    </source>
</evidence>
<dbReference type="InterPro" id="IPR013328">
    <property type="entry name" value="6PGD_dom2"/>
</dbReference>
<evidence type="ECO:0000256" key="2">
    <source>
        <dbReference type="ARBA" id="ARBA00004874"/>
    </source>
</evidence>
<evidence type="ECO:0000256" key="5">
    <source>
        <dbReference type="ARBA" id="ARBA00013011"/>
    </source>
</evidence>
<dbReference type="Gene3D" id="1.20.5.320">
    <property type="entry name" value="6-Phosphogluconate Dehydrogenase, domain 3"/>
    <property type="match status" value="1"/>
</dbReference>
<evidence type="ECO:0000259" key="16">
    <source>
        <dbReference type="SMART" id="SM01350"/>
    </source>
</evidence>
<evidence type="ECO:0000256" key="1">
    <source>
        <dbReference type="ARBA" id="ARBA00002526"/>
    </source>
</evidence>
<dbReference type="InterPro" id="IPR006183">
    <property type="entry name" value="Pgluconate_DH"/>
</dbReference>
<evidence type="ECO:0000256" key="15">
    <source>
        <dbReference type="RuleBase" id="RU000485"/>
    </source>
</evidence>
<dbReference type="PROSITE" id="PS00461">
    <property type="entry name" value="6PGD"/>
    <property type="match status" value="1"/>
</dbReference>
<dbReference type="Pfam" id="PF00393">
    <property type="entry name" value="6PGD"/>
    <property type="match status" value="1"/>
</dbReference>
<dbReference type="InterPro" id="IPR006113">
    <property type="entry name" value="6PGDH_Gnd/GntZ"/>
</dbReference>
<dbReference type="InterPro" id="IPR006114">
    <property type="entry name" value="6PGDH_C"/>
</dbReference>
<dbReference type="RefSeq" id="WP_058238268.1">
    <property type="nucleotide sequence ID" value="NZ_CYPW01000004.1"/>
</dbReference>
<comment type="function">
    <text evidence="1 12">Catalyzes the oxidative decarboxylation of 6-phosphogluconate to ribulose 5-phosphate and CO(2), with concomitant reduction of NADP to NADPH.</text>
</comment>
<dbReference type="SUPFAM" id="SSF48179">
    <property type="entry name" value="6-phosphogluconate dehydrogenase C-terminal domain-like"/>
    <property type="match status" value="1"/>
</dbReference>
<dbReference type="Gene3D" id="3.40.50.720">
    <property type="entry name" value="NAD(P)-binding Rossmann-like Domain"/>
    <property type="match status" value="1"/>
</dbReference>
<feature type="binding site" description="in other chain" evidence="14">
    <location>
        <position position="289"/>
    </location>
    <ligand>
        <name>substrate</name>
        <note>ligand shared between dimeric partners</note>
    </ligand>
</feature>
<dbReference type="EC" id="1.1.1.44" evidence="5 12"/>
<gene>
    <name evidence="17" type="primary">gnd</name>
    <name evidence="17" type="ORF">SHM7688_00316</name>
</gene>
<evidence type="ECO:0000256" key="13">
    <source>
        <dbReference type="PIRSR" id="PIRSR000109-1"/>
    </source>
</evidence>
<keyword evidence="9 15" id="KW-0311">Gluconate utilization</keyword>
<reference evidence="17 18" key="1">
    <citation type="submission" date="2015-09" db="EMBL/GenBank/DDBJ databases">
        <authorList>
            <consortium name="Swine Surveillance"/>
        </authorList>
    </citation>
    <scope>NUCLEOTIDE SEQUENCE [LARGE SCALE GENOMIC DNA]</scope>
    <source>
        <strain evidence="17 18">CECT 7688</strain>
    </source>
</reference>
<keyword evidence="18" id="KW-1185">Reference proteome</keyword>
<dbReference type="SMART" id="SM01350">
    <property type="entry name" value="6PGD"/>
    <property type="match status" value="1"/>
</dbReference>
<dbReference type="NCBIfam" id="TIGR00873">
    <property type="entry name" value="gnd"/>
    <property type="match status" value="1"/>
</dbReference>
<evidence type="ECO:0000313" key="18">
    <source>
        <dbReference type="Proteomes" id="UP000054823"/>
    </source>
</evidence>
<evidence type="ECO:0000256" key="9">
    <source>
        <dbReference type="ARBA" id="ARBA00023064"/>
    </source>
</evidence>
<name>A0A0P1EK36_9RHOB</name>
<dbReference type="Pfam" id="PF03446">
    <property type="entry name" value="NAD_binding_2"/>
    <property type="match status" value="1"/>
</dbReference>
<dbReference type="GO" id="GO:0019521">
    <property type="term" value="P:D-gluconate metabolic process"/>
    <property type="evidence" value="ECO:0007669"/>
    <property type="project" value="UniProtKB-KW"/>
</dbReference>
<dbReference type="InterPro" id="IPR006115">
    <property type="entry name" value="6PGDH_NADP-bd"/>
</dbReference>
<evidence type="ECO:0000256" key="8">
    <source>
        <dbReference type="ARBA" id="ARBA00023002"/>
    </source>
</evidence>
<feature type="domain" description="6-phosphogluconate dehydrogenase C-terminal" evidence="16">
    <location>
        <begin position="180"/>
        <end position="465"/>
    </location>
</feature>
<accession>A0A0P1EK36</accession>
<dbReference type="InterPro" id="IPR008927">
    <property type="entry name" value="6-PGluconate_DH-like_C_sf"/>
</dbReference>
<comment type="subunit">
    <text evidence="4 12">Homodimer.</text>
</comment>
<dbReference type="PIRSF" id="PIRSF000109">
    <property type="entry name" value="6PGD"/>
    <property type="match status" value="1"/>
</dbReference>
<feature type="binding site" description="in other chain" evidence="14">
    <location>
        <begin position="187"/>
        <end position="188"/>
    </location>
    <ligand>
        <name>substrate</name>
        <note>ligand shared between dimeric partners</note>
    </ligand>
</feature>
<comment type="pathway">
    <text evidence="2 12 15">Carbohydrate degradation; pentose phosphate pathway; D-ribulose 5-phosphate from D-glucose 6-phosphate (oxidative stage): step 3/3.</text>
</comment>
<evidence type="ECO:0000256" key="6">
    <source>
        <dbReference type="ARBA" id="ARBA00018193"/>
    </source>
</evidence>
<comment type="catalytic activity">
    <reaction evidence="11 12 15">
        <text>6-phospho-D-gluconate + NADP(+) = D-ribulose 5-phosphate + CO2 + NADPH</text>
        <dbReference type="Rhea" id="RHEA:10116"/>
        <dbReference type="ChEBI" id="CHEBI:16526"/>
        <dbReference type="ChEBI" id="CHEBI:57783"/>
        <dbReference type="ChEBI" id="CHEBI:58121"/>
        <dbReference type="ChEBI" id="CHEBI:58349"/>
        <dbReference type="ChEBI" id="CHEBI:58759"/>
        <dbReference type="EC" id="1.1.1.44"/>
    </reaction>
</comment>
<dbReference type="NCBIfam" id="NF006765">
    <property type="entry name" value="PRK09287.1"/>
    <property type="match status" value="1"/>
</dbReference>
<proteinExistence type="inferred from homology"/>
<dbReference type="PANTHER" id="PTHR11811">
    <property type="entry name" value="6-PHOSPHOGLUCONATE DEHYDROGENASE"/>
    <property type="match status" value="1"/>
</dbReference>
<dbReference type="FunFam" id="1.10.1040.10:FF:000032">
    <property type="entry name" value="6-phosphogluconate dehydrogenase, decarboxylating"/>
    <property type="match status" value="1"/>
</dbReference>
<dbReference type="OrthoDB" id="9804542at2"/>
<sequence length="466" mass="49607">MEIANFGLYGLGTMGSALAQNIADKGFHLHVASYKPEDTEHFVANAGAQKPMFTGHRSLADMTAAMPGPRAIIMLIPAGAAIDDSIAQAKPHMRPGDVLIDAGNSDFHDTRRRAQALEAEGLGYMGMGVSGGEEGARKGPAMMVGGTESVWTTLRPMLEAIAADFEGAPCVDRVGPDGAGHFVKTVHNGIEYADMQILAETYGLMRNGMSMTPPQIGDVFATWNEGRLQSYLVEISAEVLRAIDPATDKPILDMIVDTAGQKGTGRWTAIEAQKLGVSASTIEAAVGARIWSAHPEARHTGQALFEVQRGEVALDTAQLEQAILAARILSHSQGFGLLSTASQEFGWSLALARCAEIWRAGCIIRSRLLTEIAQTYEAQPATTILAFAPAMVPLLETTLPALRTVVAESIKAGHPIPVMTAALAWFDGMTQARGTADLIQGQRDFFGRHGFARLDGGTGHHGPWDS</sequence>
<dbReference type="EMBL" id="CYPW01000004">
    <property type="protein sequence ID" value="CUH50885.1"/>
    <property type="molecule type" value="Genomic_DNA"/>
</dbReference>
<feature type="binding site" description="in other chain" evidence="14">
    <location>
        <begin position="130"/>
        <end position="132"/>
    </location>
    <ligand>
        <name>substrate</name>
        <note>ligand shared between dimeric partners</note>
    </ligand>
</feature>
<keyword evidence="10 12" id="KW-0570">Pentose shunt</keyword>
<feature type="binding site" evidence="14">
    <location>
        <position position="443"/>
    </location>
    <ligand>
        <name>substrate</name>
        <note>ligand shared between dimeric partners</note>
    </ligand>
</feature>
<dbReference type="InterPro" id="IPR006184">
    <property type="entry name" value="6PGdom_BS"/>
</dbReference>
<evidence type="ECO:0000256" key="7">
    <source>
        <dbReference type="ARBA" id="ARBA00022857"/>
    </source>
</evidence>
<dbReference type="Gene3D" id="1.10.1040.10">
    <property type="entry name" value="N-(1-d-carboxylethyl)-l-norvaline Dehydrogenase, domain 2"/>
    <property type="match status" value="1"/>
</dbReference>
<protein>
    <recommendedName>
        <fullName evidence="6 12">6-phosphogluconate dehydrogenase, decarboxylating</fullName>
        <ecNumber evidence="5 12">1.1.1.44</ecNumber>
    </recommendedName>
</protein>
<organism evidence="17 18">
    <name type="scientific">Shimia marina</name>
    <dbReference type="NCBI Taxonomy" id="321267"/>
    <lineage>
        <taxon>Bacteria</taxon>
        <taxon>Pseudomonadati</taxon>
        <taxon>Pseudomonadota</taxon>
        <taxon>Alphaproteobacteria</taxon>
        <taxon>Rhodobacterales</taxon>
        <taxon>Roseobacteraceae</taxon>
    </lineage>
</organism>
<feature type="binding site" description="in other chain" evidence="14">
    <location>
        <position position="192"/>
    </location>
    <ligand>
        <name>substrate</name>
        <note>ligand shared between dimeric partners</note>
    </ligand>
</feature>
<keyword evidence="8 12" id="KW-0560">Oxidoreductase</keyword>